<evidence type="ECO:0000313" key="3">
    <source>
        <dbReference type="Proteomes" id="UP001328107"/>
    </source>
</evidence>
<comment type="caution">
    <text evidence="2">The sequence shown here is derived from an EMBL/GenBank/DDBJ whole genome shotgun (WGS) entry which is preliminary data.</text>
</comment>
<evidence type="ECO:0000256" key="1">
    <source>
        <dbReference type="SAM" id="SignalP"/>
    </source>
</evidence>
<keyword evidence="1" id="KW-0732">Signal</keyword>
<keyword evidence="3" id="KW-1185">Reference proteome</keyword>
<dbReference type="AlphaFoldDB" id="A0AAN5D6R9"/>
<gene>
    <name evidence="2" type="ORF">PMAYCL1PPCAC_27641</name>
</gene>
<name>A0AAN5D6R9_9BILA</name>
<protein>
    <submittedName>
        <fullName evidence="2">Uncharacterized protein</fullName>
    </submittedName>
</protein>
<organism evidence="2 3">
    <name type="scientific">Pristionchus mayeri</name>
    <dbReference type="NCBI Taxonomy" id="1317129"/>
    <lineage>
        <taxon>Eukaryota</taxon>
        <taxon>Metazoa</taxon>
        <taxon>Ecdysozoa</taxon>
        <taxon>Nematoda</taxon>
        <taxon>Chromadorea</taxon>
        <taxon>Rhabditida</taxon>
        <taxon>Rhabditina</taxon>
        <taxon>Diplogasteromorpha</taxon>
        <taxon>Diplogasteroidea</taxon>
        <taxon>Neodiplogasteridae</taxon>
        <taxon>Pristionchus</taxon>
    </lineage>
</organism>
<evidence type="ECO:0000313" key="2">
    <source>
        <dbReference type="EMBL" id="GMR57446.1"/>
    </source>
</evidence>
<feature type="signal peptide" evidence="1">
    <location>
        <begin position="1"/>
        <end position="19"/>
    </location>
</feature>
<reference evidence="3" key="1">
    <citation type="submission" date="2022-10" db="EMBL/GenBank/DDBJ databases">
        <title>Genome assembly of Pristionchus species.</title>
        <authorList>
            <person name="Yoshida K."/>
            <person name="Sommer R.J."/>
        </authorList>
    </citation>
    <scope>NUCLEOTIDE SEQUENCE [LARGE SCALE GENOMIC DNA]</scope>
    <source>
        <strain evidence="3">RS5460</strain>
    </source>
</reference>
<accession>A0AAN5D6R9</accession>
<dbReference type="Proteomes" id="UP001328107">
    <property type="component" value="Unassembled WGS sequence"/>
</dbReference>
<feature type="chain" id="PRO_5042821386" evidence="1">
    <location>
        <begin position="20"/>
        <end position="143"/>
    </location>
</feature>
<proteinExistence type="predicted"/>
<dbReference type="EMBL" id="BTRK01000006">
    <property type="protein sequence ID" value="GMR57446.1"/>
    <property type="molecule type" value="Genomic_DNA"/>
</dbReference>
<sequence>MSVPVLSLFFLIFLHAVKGRRDLDFPTGRIVQPTAADRVAIAESQIKERDLRRSDDEWRKLMDKTTETTSQRPLSSTTQASFCLTTRFPIVHCVLSFTIGAMIVASIFGVYCRCCGVHTPPPPPKIFPPQPPPVYENKYDSIG</sequence>